<evidence type="ECO:0000313" key="3">
    <source>
        <dbReference type="Proteomes" id="UP001279410"/>
    </source>
</evidence>
<dbReference type="AlphaFoldDB" id="A0AAD3M4V8"/>
<evidence type="ECO:0000256" key="1">
    <source>
        <dbReference type="SAM" id="MobiDB-lite"/>
    </source>
</evidence>
<organism evidence="2 3">
    <name type="scientific">Lates japonicus</name>
    <name type="common">Japanese lates</name>
    <dbReference type="NCBI Taxonomy" id="270547"/>
    <lineage>
        <taxon>Eukaryota</taxon>
        <taxon>Metazoa</taxon>
        <taxon>Chordata</taxon>
        <taxon>Craniata</taxon>
        <taxon>Vertebrata</taxon>
        <taxon>Euteleostomi</taxon>
        <taxon>Actinopterygii</taxon>
        <taxon>Neopterygii</taxon>
        <taxon>Teleostei</taxon>
        <taxon>Neoteleostei</taxon>
        <taxon>Acanthomorphata</taxon>
        <taxon>Carangaria</taxon>
        <taxon>Carangaria incertae sedis</taxon>
        <taxon>Centropomidae</taxon>
        <taxon>Lates</taxon>
    </lineage>
</organism>
<sequence>MTSRTNRRCEPQDGAHDLLESLSPHGPTALSSSSLQPHLNAVAAARSQNRHPHIRGPCEWRRRRLDQRAQSTNHRQALSSGASPLLPLLLSAKGRLDWSVWEEEQEDEAALVGQSKSEMSHLAAPAGARPLPGEAPATGVAGMEPSLRWASACLSTRQTDPEDMERRGGNAARRAPSTTSTPTPASQGRLQEDMPSRVPVQRCRDNLPCLLCPLNSLRSAVPARPAEKRYPPCTISALVAANAMATSQPPRLMISSSDIDTPMYVDFRSAFRLGAGFQAWPACRLGGRDVKMRSPGHSSLGSLQCV</sequence>
<proteinExistence type="predicted"/>
<feature type="region of interest" description="Disordered" evidence="1">
    <location>
        <begin position="157"/>
        <end position="198"/>
    </location>
</feature>
<accession>A0AAD3M4V8</accession>
<feature type="compositionally biased region" description="Low complexity" evidence="1">
    <location>
        <begin position="171"/>
        <end position="186"/>
    </location>
</feature>
<evidence type="ECO:0000313" key="2">
    <source>
        <dbReference type="EMBL" id="GLD47617.1"/>
    </source>
</evidence>
<gene>
    <name evidence="2" type="ORF">AKAME5_000173900</name>
</gene>
<reference evidence="2" key="1">
    <citation type="submission" date="2022-08" db="EMBL/GenBank/DDBJ databases">
        <title>Genome sequencing of akame (Lates japonicus).</title>
        <authorList>
            <person name="Hashiguchi Y."/>
            <person name="Takahashi H."/>
        </authorList>
    </citation>
    <scope>NUCLEOTIDE SEQUENCE</scope>
    <source>
        <strain evidence="2">Kochi</strain>
    </source>
</reference>
<name>A0AAD3M4V8_LATJO</name>
<feature type="region of interest" description="Disordered" evidence="1">
    <location>
        <begin position="1"/>
        <end position="34"/>
    </location>
</feature>
<dbReference type="EMBL" id="BRZM01000004">
    <property type="protein sequence ID" value="GLD47617.1"/>
    <property type="molecule type" value="Genomic_DNA"/>
</dbReference>
<protein>
    <submittedName>
        <fullName evidence="2">Uncharacterized protein</fullName>
    </submittedName>
</protein>
<comment type="caution">
    <text evidence="2">The sequence shown here is derived from an EMBL/GenBank/DDBJ whole genome shotgun (WGS) entry which is preliminary data.</text>
</comment>
<feature type="compositionally biased region" description="Basic and acidic residues" evidence="1">
    <location>
        <begin position="7"/>
        <end position="19"/>
    </location>
</feature>
<dbReference type="Proteomes" id="UP001279410">
    <property type="component" value="Unassembled WGS sequence"/>
</dbReference>
<keyword evidence="3" id="KW-1185">Reference proteome</keyword>